<comment type="subunit">
    <text evidence="6">Homodimer.</text>
</comment>
<evidence type="ECO:0000259" key="18">
    <source>
        <dbReference type="PROSITE" id="PS50072"/>
    </source>
</evidence>
<dbReference type="CDD" id="cd01925">
    <property type="entry name" value="cyclophilin_CeCYP16-like"/>
    <property type="match status" value="1"/>
</dbReference>
<dbReference type="FunFam" id="3.20.20.70:FF:000016">
    <property type="entry name" value="Triosephosphate isomerase"/>
    <property type="match status" value="1"/>
</dbReference>
<dbReference type="GO" id="GO:0019563">
    <property type="term" value="P:glycerol catabolic process"/>
    <property type="evidence" value="ECO:0007669"/>
    <property type="project" value="TreeGrafter"/>
</dbReference>
<reference evidence="20" key="1">
    <citation type="submission" date="2016-11" db="UniProtKB">
        <authorList>
            <consortium name="WormBaseParasite"/>
        </authorList>
    </citation>
    <scope>IDENTIFICATION</scope>
</reference>
<dbReference type="SUPFAM" id="SSF51351">
    <property type="entry name" value="Triosephosphate isomerase (TIM)"/>
    <property type="match status" value="1"/>
</dbReference>
<evidence type="ECO:0000256" key="1">
    <source>
        <dbReference type="ARBA" id="ARBA00004123"/>
    </source>
</evidence>
<dbReference type="PROSITE" id="PS51440">
    <property type="entry name" value="TIM_2"/>
    <property type="match status" value="1"/>
</dbReference>
<evidence type="ECO:0000256" key="14">
    <source>
        <dbReference type="ARBA" id="ARBA00040027"/>
    </source>
</evidence>
<dbReference type="WBParaSite" id="Hba_20975">
    <property type="protein sequence ID" value="Hba_20975"/>
    <property type="gene ID" value="Hba_20975"/>
</dbReference>
<dbReference type="Proteomes" id="UP000095283">
    <property type="component" value="Unplaced"/>
</dbReference>
<evidence type="ECO:0000313" key="20">
    <source>
        <dbReference type="WBParaSite" id="Hba_20975"/>
    </source>
</evidence>
<keyword evidence="9" id="KW-0312">Gluconeogenesis</keyword>
<proteinExistence type="inferred from homology"/>
<evidence type="ECO:0000256" key="5">
    <source>
        <dbReference type="ARBA" id="ARBA00007422"/>
    </source>
</evidence>
<dbReference type="InterPro" id="IPR020861">
    <property type="entry name" value="Triosephosphate_isomerase_AS"/>
</dbReference>
<comment type="pathway">
    <text evidence="3">Carbohydrate biosynthesis; gluconeogenesis.</text>
</comment>
<keyword evidence="12" id="KW-0539">Nucleus</keyword>
<keyword evidence="11" id="KW-0413">Isomerase</keyword>
<dbReference type="GO" id="GO:0005634">
    <property type="term" value="C:nucleus"/>
    <property type="evidence" value="ECO:0007669"/>
    <property type="project" value="UniProtKB-SubCell"/>
</dbReference>
<dbReference type="PROSITE" id="PS00170">
    <property type="entry name" value="CSA_PPIASE_1"/>
    <property type="match status" value="1"/>
</dbReference>
<comment type="similarity">
    <text evidence="4">Belongs to the cyclophilin-type PPIase family.</text>
</comment>
<dbReference type="FunFam" id="2.40.100.10:FF:000007">
    <property type="entry name" value="Peptidyl-prolyl cis-trans isomerase CWC27 homolog"/>
    <property type="match status" value="1"/>
</dbReference>
<dbReference type="CDD" id="cd00311">
    <property type="entry name" value="TIM"/>
    <property type="match status" value="1"/>
</dbReference>
<dbReference type="PROSITE" id="PS00171">
    <property type="entry name" value="TIM_1"/>
    <property type="match status" value="1"/>
</dbReference>
<evidence type="ECO:0000256" key="7">
    <source>
        <dbReference type="ARBA" id="ARBA00011940"/>
    </source>
</evidence>
<dbReference type="PANTHER" id="PTHR21139:SF2">
    <property type="entry name" value="TRIOSEPHOSPHATE ISOMERASE"/>
    <property type="match status" value="1"/>
</dbReference>
<dbReference type="InterPro" id="IPR029000">
    <property type="entry name" value="Cyclophilin-like_dom_sf"/>
</dbReference>
<evidence type="ECO:0000256" key="6">
    <source>
        <dbReference type="ARBA" id="ARBA00011738"/>
    </source>
</evidence>
<dbReference type="Gene3D" id="3.20.20.70">
    <property type="entry name" value="Aldolase class I"/>
    <property type="match status" value="1"/>
</dbReference>
<evidence type="ECO:0000256" key="15">
    <source>
        <dbReference type="ARBA" id="ARBA00042090"/>
    </source>
</evidence>
<dbReference type="InterPro" id="IPR002130">
    <property type="entry name" value="Cyclophilin-type_PPIase_dom"/>
</dbReference>
<dbReference type="Pfam" id="PF00121">
    <property type="entry name" value="TIM"/>
    <property type="match status" value="1"/>
</dbReference>
<comment type="subcellular location">
    <subcellularLocation>
        <location evidence="1">Nucleus</location>
    </subcellularLocation>
</comment>
<evidence type="ECO:0000256" key="3">
    <source>
        <dbReference type="ARBA" id="ARBA00004742"/>
    </source>
</evidence>
<dbReference type="InterPro" id="IPR020892">
    <property type="entry name" value="Cyclophilin-type_PPIase_CS"/>
</dbReference>
<dbReference type="GO" id="GO:0006457">
    <property type="term" value="P:protein folding"/>
    <property type="evidence" value="ECO:0007669"/>
    <property type="project" value="InterPro"/>
</dbReference>
<evidence type="ECO:0000313" key="19">
    <source>
        <dbReference type="Proteomes" id="UP000095283"/>
    </source>
</evidence>
<evidence type="ECO:0000256" key="10">
    <source>
        <dbReference type="ARBA" id="ARBA00023152"/>
    </source>
</evidence>
<dbReference type="SUPFAM" id="SSF50891">
    <property type="entry name" value="Cyclophilin-like"/>
    <property type="match status" value="1"/>
</dbReference>
<dbReference type="GO" id="GO:0005829">
    <property type="term" value="C:cytosol"/>
    <property type="evidence" value="ECO:0007669"/>
    <property type="project" value="TreeGrafter"/>
</dbReference>
<protein>
    <recommendedName>
        <fullName evidence="14">Spliceosome-associated protein CWC27 homolog</fullName>
        <ecNumber evidence="7">5.3.1.1</ecNumber>
    </recommendedName>
    <alternativeName>
        <fullName evidence="15">Probable inactive peptidyl-prolyl cis-trans isomerase CWC27 homolog</fullName>
    </alternativeName>
    <alternativeName>
        <fullName evidence="13">Triose-phosphate isomerase</fullName>
    </alternativeName>
    <alternativeName>
        <fullName evidence="8">Triosephosphate isomerase</fullName>
    </alternativeName>
</protein>
<comment type="pathway">
    <text evidence="2">Carbohydrate degradation; glycolysis; D-glyceraldehyde 3-phosphate from glycerone phosphate: step 1/1.</text>
</comment>
<evidence type="ECO:0000256" key="16">
    <source>
        <dbReference type="ARBA" id="ARBA00046368"/>
    </source>
</evidence>
<comment type="subunit">
    <text evidence="16">Part of the activated spliceosome B/catalytic step 1 spliceosome, one of the forms of the spliceosome which has a well-formed active site but still cannot catalyze the branching reaction and is composed at least of 52 proteins, the U2, U5 and U6 snRNAs and the pre-mRNA. Recruited during early steps of activated spliceosome B maturation, it is probably one of the first proteins released from this complex as he matures to the spliceosome C complex. Component of the minor spliceosome, which splices U12-type introns.</text>
</comment>
<dbReference type="InterPro" id="IPR022896">
    <property type="entry name" value="TrioseP_Isoase_bac/euk"/>
</dbReference>
<keyword evidence="19" id="KW-1185">Reference proteome</keyword>
<evidence type="ECO:0000256" key="11">
    <source>
        <dbReference type="ARBA" id="ARBA00023235"/>
    </source>
</evidence>
<evidence type="ECO:0000256" key="9">
    <source>
        <dbReference type="ARBA" id="ARBA00022432"/>
    </source>
</evidence>
<dbReference type="AlphaFoldDB" id="A0A1I7XT30"/>
<dbReference type="GO" id="GO:0006094">
    <property type="term" value="P:gluconeogenesis"/>
    <property type="evidence" value="ECO:0007669"/>
    <property type="project" value="UniProtKB-KW"/>
</dbReference>
<keyword evidence="10" id="KW-0324">Glycolysis</keyword>
<dbReference type="NCBIfam" id="TIGR00419">
    <property type="entry name" value="tim"/>
    <property type="match status" value="1"/>
</dbReference>
<dbReference type="PROSITE" id="PS50072">
    <property type="entry name" value="CSA_PPIASE_2"/>
    <property type="match status" value="1"/>
</dbReference>
<evidence type="ECO:0000256" key="13">
    <source>
        <dbReference type="ARBA" id="ARBA00031906"/>
    </source>
</evidence>
<dbReference type="PANTHER" id="PTHR21139">
    <property type="entry name" value="TRIOSEPHOSPHATE ISOMERASE"/>
    <property type="match status" value="1"/>
</dbReference>
<comment type="similarity">
    <text evidence="5">Belongs to the triosephosphate isomerase family.</text>
</comment>
<evidence type="ECO:0000256" key="17">
    <source>
        <dbReference type="SAM" id="MobiDB-lite"/>
    </source>
</evidence>
<organism evidence="19 20">
    <name type="scientific">Heterorhabditis bacteriophora</name>
    <name type="common">Entomopathogenic nematode worm</name>
    <dbReference type="NCBI Taxonomy" id="37862"/>
    <lineage>
        <taxon>Eukaryota</taxon>
        <taxon>Metazoa</taxon>
        <taxon>Ecdysozoa</taxon>
        <taxon>Nematoda</taxon>
        <taxon>Chromadorea</taxon>
        <taxon>Rhabditida</taxon>
        <taxon>Rhabditina</taxon>
        <taxon>Rhabditomorpha</taxon>
        <taxon>Strongyloidea</taxon>
        <taxon>Heterorhabditidae</taxon>
        <taxon>Heterorhabditis</taxon>
    </lineage>
</organism>
<dbReference type="GO" id="GO:0004807">
    <property type="term" value="F:triose-phosphate isomerase activity"/>
    <property type="evidence" value="ECO:0007669"/>
    <property type="project" value="UniProtKB-EC"/>
</dbReference>
<dbReference type="GO" id="GO:0003755">
    <property type="term" value="F:peptidyl-prolyl cis-trans isomerase activity"/>
    <property type="evidence" value="ECO:0007669"/>
    <property type="project" value="InterPro"/>
</dbReference>
<feature type="domain" description="PPIase cyclophilin-type" evidence="18">
    <location>
        <begin position="207"/>
        <end position="364"/>
    </location>
</feature>
<dbReference type="InterPro" id="IPR035990">
    <property type="entry name" value="TIM_sf"/>
</dbReference>
<sequence>MTRKFFVGGNWKMNGDKASIDGIVTFLNQSAGVDNVDIIVAPPSPYLAYVKDQLKSSVKVAAQNSYKVAKGAFTGEISPAMLKDLGLEWVILGHSERRHVFGEQDELVAEKTVHALENNVNVIFCIGEKLEEREAGNTKEVNFRQLQSLVDKKVNWDHIVIAYEPVWAIGTGKTASPAQAQEVHGWIREFLKEKVSADVANKIRIIYGGVVNLHTTAGDIEIELWSRECPLASRNFIQLCMEGYYNGTIFHRLVKGFIIQGGDPTGSGHGGESIYGEPFKDEFHQRLRFNRRGLMGMANAGRDDNNSQFFFTIGSEPARDLDKKHTLFGKIVGNTVFNMLKMTECDVDSNDRPRTIHKIIGATIVKNPFDDIKPRKREHKPVEKKLNLLSFGDEAEEDELELNHANKVLHKKGKSAHDVLDDGKLSTQVAVTPDELGDYEPGEDAECTTSTVSSIRAKFAKRKKVDTRYCYAIIEIVVLDFITYIYSTVEEETEGMKMYSALKMKFKSKSKMIVKMRDPKREEQSAAIMERFAKRLRCSDRSAILFDKKINIDENKEDHEEEKKFGIDLDAEDLEGNDWMLNKFVAEDEDSTISKAKDANLREESEDWYDINDPRNKMNKRRRGEE</sequence>
<evidence type="ECO:0000256" key="8">
    <source>
        <dbReference type="ARBA" id="ARBA00019397"/>
    </source>
</evidence>
<evidence type="ECO:0000256" key="2">
    <source>
        <dbReference type="ARBA" id="ARBA00004680"/>
    </source>
</evidence>
<dbReference type="GO" id="GO:0046166">
    <property type="term" value="P:glyceraldehyde-3-phosphate biosynthetic process"/>
    <property type="evidence" value="ECO:0007669"/>
    <property type="project" value="TreeGrafter"/>
</dbReference>
<feature type="compositionally biased region" description="Basic residues" evidence="17">
    <location>
        <begin position="617"/>
        <end position="626"/>
    </location>
</feature>
<dbReference type="GO" id="GO:0006096">
    <property type="term" value="P:glycolytic process"/>
    <property type="evidence" value="ECO:0007669"/>
    <property type="project" value="UniProtKB-KW"/>
</dbReference>
<feature type="region of interest" description="Disordered" evidence="17">
    <location>
        <begin position="590"/>
        <end position="626"/>
    </location>
</feature>
<accession>A0A1I7XT30</accession>
<dbReference type="InterPro" id="IPR000652">
    <property type="entry name" value="Triosephosphate_isomerase"/>
</dbReference>
<dbReference type="EC" id="5.3.1.1" evidence="7"/>
<evidence type="ECO:0000256" key="12">
    <source>
        <dbReference type="ARBA" id="ARBA00023242"/>
    </source>
</evidence>
<dbReference type="HAMAP" id="MF_00147_B">
    <property type="entry name" value="TIM_B"/>
    <property type="match status" value="1"/>
</dbReference>
<dbReference type="PRINTS" id="PR00153">
    <property type="entry name" value="CSAPPISMRASE"/>
</dbReference>
<name>A0A1I7XT30_HETBA</name>
<dbReference type="InterPro" id="IPR013785">
    <property type="entry name" value="Aldolase_TIM"/>
</dbReference>
<evidence type="ECO:0000256" key="4">
    <source>
        <dbReference type="ARBA" id="ARBA00007365"/>
    </source>
</evidence>